<dbReference type="InterPro" id="IPR036565">
    <property type="entry name" value="Mur-like_cat_sf"/>
</dbReference>
<evidence type="ECO:0000259" key="9">
    <source>
        <dbReference type="Pfam" id="PF02875"/>
    </source>
</evidence>
<feature type="binding site" evidence="7">
    <location>
        <begin position="123"/>
        <end position="129"/>
    </location>
    <ligand>
        <name>ATP</name>
        <dbReference type="ChEBI" id="CHEBI:30616"/>
    </ligand>
</feature>
<evidence type="ECO:0000256" key="3">
    <source>
        <dbReference type="ARBA" id="ARBA00022490"/>
    </source>
</evidence>
<comment type="pathway">
    <text evidence="2 7 8">Cell wall biogenesis; peptidoglycan biosynthesis.</text>
</comment>
<dbReference type="UniPathway" id="UPA00219"/>
<dbReference type="SUPFAM" id="SSF53623">
    <property type="entry name" value="MurD-like peptide ligases, catalytic domain"/>
    <property type="match status" value="1"/>
</dbReference>
<dbReference type="NCBIfam" id="TIGR01087">
    <property type="entry name" value="murD"/>
    <property type="match status" value="1"/>
</dbReference>
<dbReference type="Pfam" id="PF02875">
    <property type="entry name" value="Mur_ligase_C"/>
    <property type="match status" value="1"/>
</dbReference>
<dbReference type="InterPro" id="IPR005762">
    <property type="entry name" value="MurD"/>
</dbReference>
<dbReference type="InterPro" id="IPR004101">
    <property type="entry name" value="Mur_ligase_C"/>
</dbReference>
<dbReference type="EMBL" id="PFBI01000001">
    <property type="protein sequence ID" value="PIR84894.1"/>
    <property type="molecule type" value="Genomic_DNA"/>
</dbReference>
<evidence type="ECO:0000256" key="1">
    <source>
        <dbReference type="ARBA" id="ARBA00004496"/>
    </source>
</evidence>
<dbReference type="GO" id="GO:0071555">
    <property type="term" value="P:cell wall organization"/>
    <property type="evidence" value="ECO:0007669"/>
    <property type="project" value="UniProtKB-KW"/>
</dbReference>
<keyword evidence="7 8" id="KW-0132">Cell division</keyword>
<keyword evidence="5 7" id="KW-0547">Nucleotide-binding</keyword>
<dbReference type="GO" id="GO:0008764">
    <property type="term" value="F:UDP-N-acetylmuramoylalanine-D-glutamate ligase activity"/>
    <property type="evidence" value="ECO:0007669"/>
    <property type="project" value="UniProtKB-UniRule"/>
</dbReference>
<evidence type="ECO:0000313" key="11">
    <source>
        <dbReference type="EMBL" id="PIR84894.1"/>
    </source>
</evidence>
<keyword evidence="4 7" id="KW-0436">Ligase</keyword>
<feature type="domain" description="Mur ligase C-terminal" evidence="9">
    <location>
        <begin position="308"/>
        <end position="421"/>
    </location>
</feature>
<evidence type="ECO:0000259" key="10">
    <source>
        <dbReference type="Pfam" id="PF08245"/>
    </source>
</evidence>
<keyword evidence="3 7" id="KW-0963">Cytoplasm</keyword>
<dbReference type="Gene3D" id="3.90.190.20">
    <property type="entry name" value="Mur ligase, C-terminal domain"/>
    <property type="match status" value="1"/>
</dbReference>
<dbReference type="HAMAP" id="MF_00639">
    <property type="entry name" value="MurD"/>
    <property type="match status" value="1"/>
</dbReference>
<keyword evidence="6 7" id="KW-0067">ATP-binding</keyword>
<name>A0A2H0UEP3_9BACT</name>
<comment type="caution">
    <text evidence="11">The sequence shown here is derived from an EMBL/GenBank/DDBJ whole genome shotgun (WGS) entry which is preliminary data.</text>
</comment>
<dbReference type="EC" id="6.3.2.9" evidence="7 8"/>
<feature type="domain" description="Mur ligase central" evidence="10">
    <location>
        <begin position="121"/>
        <end position="232"/>
    </location>
</feature>
<proteinExistence type="inferred from homology"/>
<dbReference type="PANTHER" id="PTHR43692">
    <property type="entry name" value="UDP-N-ACETYLMURAMOYLALANINE--D-GLUTAMATE LIGASE"/>
    <property type="match status" value="1"/>
</dbReference>
<dbReference type="Gene3D" id="3.40.1190.10">
    <property type="entry name" value="Mur-like, catalytic domain"/>
    <property type="match status" value="1"/>
</dbReference>
<dbReference type="GO" id="GO:0005737">
    <property type="term" value="C:cytoplasm"/>
    <property type="evidence" value="ECO:0007669"/>
    <property type="project" value="UniProtKB-SubCell"/>
</dbReference>
<sequence>MDRYKAYFEGKKVTVMGLGLLGRGIGDAAALAECGAEVIVTDMKSEAELATSVAALKDFSNITFVLGEHRLEDFEKRDLVLVAAGVPMDSEYVAHARKAGVRLAQSAALFVELSKIPVIGVTGTRGKSTVTHMIHHVLEVTTGEKVLLGGNVRGVSNLQLLKEVHEDSLAVMELDSWQLQGFGWDEVSPQIAVFTNLMPDHLNYYNGDMRAYFRDKANIFLYQEPSGTLIIIPELLPQIEAYAKEKGIELQQEIILADSSVLPEDCLLALPGEHNRLNAALAHRALIATGLTDEEIFEGLASFPGLPGRLQYLGSVEGVKIYNDNNATTPAATIAALRALGEEEKKNVVLIMGGSDKGIEMDELGTEIALRVKHTILLPGTGTDRIRASLPEAVSVTSMAEAVEKARERAETGDTIVLSPAFASFGLFKNEYERGDAFVDIINTLL</sequence>
<reference evidence="12" key="1">
    <citation type="submission" date="2017-09" db="EMBL/GenBank/DDBJ databases">
        <title>Depth-based differentiation of microbial function through sediment-hosted aquifers and enrichment of novel symbionts in the deep terrestrial subsurface.</title>
        <authorList>
            <person name="Probst A.J."/>
            <person name="Ladd B."/>
            <person name="Jarett J.K."/>
            <person name="Geller-Mcgrath D.E."/>
            <person name="Sieber C.M.K."/>
            <person name="Emerson J.B."/>
            <person name="Anantharaman K."/>
            <person name="Thomas B.C."/>
            <person name="Malmstrom R."/>
            <person name="Stieglmeier M."/>
            <person name="Klingl A."/>
            <person name="Woyke T."/>
            <person name="Ryan C.M."/>
            <person name="Banfield J.F."/>
        </authorList>
    </citation>
    <scope>NUCLEOTIDE SEQUENCE [LARGE SCALE GENOMIC DNA]</scope>
</reference>
<keyword evidence="7 8" id="KW-0573">Peptidoglycan synthesis</keyword>
<evidence type="ECO:0000256" key="6">
    <source>
        <dbReference type="ARBA" id="ARBA00022840"/>
    </source>
</evidence>
<evidence type="ECO:0000256" key="7">
    <source>
        <dbReference type="HAMAP-Rule" id="MF_00639"/>
    </source>
</evidence>
<dbReference type="GO" id="GO:0005524">
    <property type="term" value="F:ATP binding"/>
    <property type="evidence" value="ECO:0007669"/>
    <property type="project" value="UniProtKB-UniRule"/>
</dbReference>
<keyword evidence="7 8" id="KW-0961">Cell wall biogenesis/degradation</keyword>
<evidence type="ECO:0000256" key="5">
    <source>
        <dbReference type="ARBA" id="ARBA00022741"/>
    </source>
</evidence>
<dbReference type="InterPro" id="IPR036615">
    <property type="entry name" value="Mur_ligase_C_dom_sf"/>
</dbReference>
<dbReference type="Pfam" id="PF08245">
    <property type="entry name" value="Mur_ligase_M"/>
    <property type="match status" value="1"/>
</dbReference>
<comment type="similarity">
    <text evidence="7">Belongs to the MurCDEF family.</text>
</comment>
<dbReference type="InterPro" id="IPR013221">
    <property type="entry name" value="Mur_ligase_cen"/>
</dbReference>
<dbReference type="Gene3D" id="3.40.50.720">
    <property type="entry name" value="NAD(P)-binding Rossmann-like Domain"/>
    <property type="match status" value="1"/>
</dbReference>
<dbReference type="PANTHER" id="PTHR43692:SF1">
    <property type="entry name" value="UDP-N-ACETYLMURAMOYLALANINE--D-GLUTAMATE LIGASE"/>
    <property type="match status" value="1"/>
</dbReference>
<dbReference type="GO" id="GO:0051301">
    <property type="term" value="P:cell division"/>
    <property type="evidence" value="ECO:0007669"/>
    <property type="project" value="UniProtKB-KW"/>
</dbReference>
<dbReference type="SUPFAM" id="SSF51984">
    <property type="entry name" value="MurCD N-terminal domain"/>
    <property type="match status" value="1"/>
</dbReference>
<comment type="subcellular location">
    <subcellularLocation>
        <location evidence="1 7 8">Cytoplasm</location>
    </subcellularLocation>
</comment>
<evidence type="ECO:0000256" key="8">
    <source>
        <dbReference type="RuleBase" id="RU003664"/>
    </source>
</evidence>
<comment type="catalytic activity">
    <reaction evidence="7 8">
        <text>UDP-N-acetyl-alpha-D-muramoyl-L-alanine + D-glutamate + ATP = UDP-N-acetyl-alpha-D-muramoyl-L-alanyl-D-glutamate + ADP + phosphate + H(+)</text>
        <dbReference type="Rhea" id="RHEA:16429"/>
        <dbReference type="ChEBI" id="CHEBI:15378"/>
        <dbReference type="ChEBI" id="CHEBI:29986"/>
        <dbReference type="ChEBI" id="CHEBI:30616"/>
        <dbReference type="ChEBI" id="CHEBI:43474"/>
        <dbReference type="ChEBI" id="CHEBI:83898"/>
        <dbReference type="ChEBI" id="CHEBI:83900"/>
        <dbReference type="ChEBI" id="CHEBI:456216"/>
        <dbReference type="EC" id="6.3.2.9"/>
    </reaction>
</comment>
<organism evidence="11 12">
    <name type="scientific">Candidatus Kaiserbacteria bacterium CG10_big_fil_rev_8_21_14_0_10_47_16</name>
    <dbReference type="NCBI Taxonomy" id="1974608"/>
    <lineage>
        <taxon>Bacteria</taxon>
        <taxon>Candidatus Kaiseribacteriota</taxon>
    </lineage>
</organism>
<evidence type="ECO:0000256" key="2">
    <source>
        <dbReference type="ARBA" id="ARBA00004752"/>
    </source>
</evidence>
<evidence type="ECO:0000313" key="12">
    <source>
        <dbReference type="Proteomes" id="UP000229344"/>
    </source>
</evidence>
<evidence type="ECO:0000256" key="4">
    <source>
        <dbReference type="ARBA" id="ARBA00022598"/>
    </source>
</evidence>
<dbReference type="SUPFAM" id="SSF53244">
    <property type="entry name" value="MurD-like peptide ligases, peptide-binding domain"/>
    <property type="match status" value="1"/>
</dbReference>
<protein>
    <recommendedName>
        <fullName evidence="7 8">UDP-N-acetylmuramoylalanine--D-glutamate ligase</fullName>
        <ecNumber evidence="7 8">6.3.2.9</ecNumber>
    </recommendedName>
    <alternativeName>
        <fullName evidence="7">D-glutamic acid-adding enzyme</fullName>
    </alternativeName>
    <alternativeName>
        <fullName evidence="7">UDP-N-acetylmuramoyl-L-alanyl-D-glutamate synthetase</fullName>
    </alternativeName>
</protein>
<keyword evidence="7 8" id="KW-0133">Cell shape</keyword>
<accession>A0A2H0UEP3</accession>
<keyword evidence="7 8" id="KW-0131">Cell cycle</keyword>
<dbReference type="Proteomes" id="UP000229344">
    <property type="component" value="Unassembled WGS sequence"/>
</dbReference>
<dbReference type="GO" id="GO:0008360">
    <property type="term" value="P:regulation of cell shape"/>
    <property type="evidence" value="ECO:0007669"/>
    <property type="project" value="UniProtKB-KW"/>
</dbReference>
<gene>
    <name evidence="7 11" type="primary">murD</name>
    <name evidence="11" type="ORF">COU16_00025</name>
</gene>
<comment type="function">
    <text evidence="7 8">Cell wall formation. Catalyzes the addition of glutamate to the nucleotide precursor UDP-N-acetylmuramoyl-L-alanine (UMA).</text>
</comment>
<dbReference type="AlphaFoldDB" id="A0A2H0UEP3"/>
<dbReference type="GO" id="GO:0009252">
    <property type="term" value="P:peptidoglycan biosynthetic process"/>
    <property type="evidence" value="ECO:0007669"/>
    <property type="project" value="UniProtKB-UniRule"/>
</dbReference>